<dbReference type="Pfam" id="PF01261">
    <property type="entry name" value="AP_endonuc_2"/>
    <property type="match status" value="1"/>
</dbReference>
<keyword evidence="2" id="KW-0413">Isomerase</keyword>
<dbReference type="AlphaFoldDB" id="A0A1S7UAG1"/>
<evidence type="ECO:0000313" key="3">
    <source>
        <dbReference type="Proteomes" id="UP000192140"/>
    </source>
</evidence>
<dbReference type="SUPFAM" id="SSF51658">
    <property type="entry name" value="Xylose isomerase-like"/>
    <property type="match status" value="1"/>
</dbReference>
<name>A0A1S7UAG1_9HYPH</name>
<dbReference type="Gene3D" id="3.20.20.150">
    <property type="entry name" value="Divalent-metal-dependent TIM barrel enzymes"/>
    <property type="match status" value="1"/>
</dbReference>
<keyword evidence="3" id="KW-1185">Reference proteome</keyword>
<dbReference type="PANTHER" id="PTHR12110">
    <property type="entry name" value="HYDROXYPYRUVATE ISOMERASE"/>
    <property type="match status" value="1"/>
</dbReference>
<dbReference type="PANTHER" id="PTHR12110:SF41">
    <property type="entry name" value="INOSOSE DEHYDRATASE"/>
    <property type="match status" value="1"/>
</dbReference>
<dbReference type="GO" id="GO:0016853">
    <property type="term" value="F:isomerase activity"/>
    <property type="evidence" value="ECO:0007669"/>
    <property type="project" value="UniProtKB-KW"/>
</dbReference>
<gene>
    <name evidence="2" type="ORF">AGR7A_pAt20192</name>
</gene>
<dbReference type="EMBL" id="FCNP01000049">
    <property type="protein sequence ID" value="CVI63338.1"/>
    <property type="molecule type" value="Genomic_DNA"/>
</dbReference>
<dbReference type="InterPro" id="IPR013022">
    <property type="entry name" value="Xyl_isomerase-like_TIM-brl"/>
</dbReference>
<accession>A0A1S7UAG1</accession>
<reference evidence="2" key="1">
    <citation type="submission" date="2016-01" db="EMBL/GenBank/DDBJ databases">
        <authorList>
            <person name="Regsiter A."/>
            <person name="william w."/>
        </authorList>
    </citation>
    <scope>NUCLEOTIDE SEQUENCE</scope>
    <source>
        <strain evidence="2">NCPPB 1641</strain>
    </source>
</reference>
<dbReference type="InterPro" id="IPR036237">
    <property type="entry name" value="Xyl_isomerase-like_sf"/>
</dbReference>
<protein>
    <submittedName>
        <fullName evidence="2">Xylose isomerase domain-containing protein TIM barrel</fullName>
    </submittedName>
</protein>
<evidence type="ECO:0000313" key="2">
    <source>
        <dbReference type="EMBL" id="CVI63338.1"/>
    </source>
</evidence>
<dbReference type="RefSeq" id="WP_080855141.1">
    <property type="nucleotide sequence ID" value="NZ_LT009777.1"/>
</dbReference>
<sequence>MRSQMAYNPLPYILTREGFRPELAPSLRDILEVVQRSGYDGIHADIPANFSPTAYSNLLSEYGLVPAPGYFAANFTDRDTLSKTTEAARRLSADHAHIGLSRIFLAESRGILPARNETPAQGVKSDEKVLADIAEGISKVAAAMVEEGVIPCLHPHVGTRIETEVETEFILNHVGRDILLIGPDTGHMSWAGFDLLPFLRRHAGRIGAVHIKDYRWPVAEEIRATGKSYFDASAAGIWTEPGRGSIDLDGAMAAFSGFDGWFVVEVDIADQPTVEESARVAGQWMRRKLNERRHS</sequence>
<comment type="caution">
    <text evidence="2">The sequence shown here is derived from an EMBL/GenBank/DDBJ whole genome shotgun (WGS) entry which is preliminary data.</text>
</comment>
<dbReference type="Proteomes" id="UP000192140">
    <property type="component" value="Unassembled WGS sequence"/>
</dbReference>
<evidence type="ECO:0000259" key="1">
    <source>
        <dbReference type="Pfam" id="PF01261"/>
    </source>
</evidence>
<organism evidence="2 3">
    <name type="scientific">Agrobacterium deltaense NCPPB 1641</name>
    <dbReference type="NCBI Taxonomy" id="1183425"/>
    <lineage>
        <taxon>Bacteria</taxon>
        <taxon>Pseudomonadati</taxon>
        <taxon>Pseudomonadota</taxon>
        <taxon>Alphaproteobacteria</taxon>
        <taxon>Hyphomicrobiales</taxon>
        <taxon>Rhizobiaceae</taxon>
        <taxon>Rhizobium/Agrobacterium group</taxon>
        <taxon>Agrobacterium</taxon>
    </lineage>
</organism>
<proteinExistence type="predicted"/>
<dbReference type="InterPro" id="IPR050312">
    <property type="entry name" value="IolE/XylAMocC-like"/>
</dbReference>
<feature type="domain" description="Xylose isomerase-like TIM barrel" evidence="1">
    <location>
        <begin position="32"/>
        <end position="286"/>
    </location>
</feature>